<dbReference type="EMBL" id="NVDG01000055">
    <property type="protein sequence ID" value="PFU38217.1"/>
    <property type="molecule type" value="Genomic_DNA"/>
</dbReference>
<dbReference type="AlphaFoldDB" id="A0A2B3TV50"/>
<sequence>MYVEQLRWLPAIPCPKPMHLPPTHFAFLEEGVFLAKMIKYRFLITFYNTVGICANCHRKLHILNLHEDVAKLEKKLARYK</sequence>
<evidence type="ECO:0000313" key="2">
    <source>
        <dbReference type="Proteomes" id="UP000224076"/>
    </source>
</evidence>
<accession>A0A2B3TV50</accession>
<organism evidence="1 2">
    <name type="scientific">Bacillus cereus</name>
    <dbReference type="NCBI Taxonomy" id="1396"/>
    <lineage>
        <taxon>Bacteria</taxon>
        <taxon>Bacillati</taxon>
        <taxon>Bacillota</taxon>
        <taxon>Bacilli</taxon>
        <taxon>Bacillales</taxon>
        <taxon>Bacillaceae</taxon>
        <taxon>Bacillus</taxon>
        <taxon>Bacillus cereus group</taxon>
    </lineage>
</organism>
<reference evidence="1 2" key="1">
    <citation type="submission" date="2017-09" db="EMBL/GenBank/DDBJ databases">
        <title>Large-scale bioinformatics analysis of Bacillus genomes uncovers conserved roles of natural products in bacterial physiology.</title>
        <authorList>
            <consortium name="Agbiome Team Llc"/>
            <person name="Bleich R.M."/>
            <person name="Grubbs K.J."/>
            <person name="Santa Maria K.C."/>
            <person name="Allen S.E."/>
            <person name="Farag S."/>
            <person name="Shank E.A."/>
            <person name="Bowers A."/>
        </authorList>
    </citation>
    <scope>NUCLEOTIDE SEQUENCE [LARGE SCALE GENOMIC DNA]</scope>
    <source>
        <strain evidence="1 2">AFS061806</strain>
    </source>
</reference>
<comment type="caution">
    <text evidence="1">The sequence shown here is derived from an EMBL/GenBank/DDBJ whole genome shotgun (WGS) entry which is preliminary data.</text>
</comment>
<proteinExistence type="predicted"/>
<dbReference type="Proteomes" id="UP000224076">
    <property type="component" value="Unassembled WGS sequence"/>
</dbReference>
<evidence type="ECO:0000313" key="1">
    <source>
        <dbReference type="EMBL" id="PFU38217.1"/>
    </source>
</evidence>
<protein>
    <submittedName>
        <fullName evidence="1">Uncharacterized protein</fullName>
    </submittedName>
</protein>
<gene>
    <name evidence="1" type="ORF">COK86_26065</name>
</gene>
<name>A0A2B3TV50_BACCE</name>